<gene>
    <name evidence="2" type="ORF">ODI_02106</name>
    <name evidence="3" type="ORF">ODI_R1973</name>
</gene>
<keyword evidence="1" id="KW-0694">RNA-binding</keyword>
<proteinExistence type="predicted"/>
<dbReference type="AlphaFoldDB" id="A0A1C3K8M5"/>
<dbReference type="Proteomes" id="UP000078558">
    <property type="component" value="Chromosome I"/>
</dbReference>
<reference evidence="2 4" key="1">
    <citation type="submission" date="2016-06" db="EMBL/GenBank/DDBJ databases">
        <authorList>
            <person name="Kjaerup R.B."/>
            <person name="Dalgaard T.S."/>
            <person name="Juul-Madsen H.R."/>
        </authorList>
    </citation>
    <scope>NUCLEOTIDE SEQUENCE [LARGE SCALE GENOMIC DNA]</scope>
    <source>
        <strain evidence="2">Orrdi1</strain>
    </source>
</reference>
<evidence type="ECO:0000313" key="3">
    <source>
        <dbReference type="EMBL" id="SOE49284.1"/>
    </source>
</evidence>
<dbReference type="GO" id="GO:0003723">
    <property type="term" value="F:RNA binding"/>
    <property type="evidence" value="ECO:0007669"/>
    <property type="project" value="UniProtKB-KW"/>
</dbReference>
<reference evidence="3 4" key="2">
    <citation type="submission" date="2017-08" db="EMBL/GenBank/DDBJ databases">
        <authorList>
            <person name="de Groot N.N."/>
        </authorList>
    </citation>
    <scope>NUCLEOTIDE SEQUENCE [LARGE SCALE GENOMIC DNA]</scope>
    <source>
        <strain evidence="3">Orrdi1</strain>
    </source>
</reference>
<evidence type="ECO:0000256" key="1">
    <source>
        <dbReference type="PROSITE-ProRule" id="PRU00182"/>
    </source>
</evidence>
<evidence type="ECO:0000313" key="2">
    <source>
        <dbReference type="EMBL" id="SBT27814.1"/>
    </source>
</evidence>
<dbReference type="RefSeq" id="WP_067760018.1">
    <property type="nucleotide sequence ID" value="NZ_LT907988.1"/>
</dbReference>
<dbReference type="CDD" id="cd00165">
    <property type="entry name" value="S4"/>
    <property type="match status" value="1"/>
</dbReference>
<dbReference type="InterPro" id="IPR036986">
    <property type="entry name" value="S4_RNA-bd_sf"/>
</dbReference>
<dbReference type="STRING" id="1851544.ODI_02106"/>
<dbReference type="SUPFAM" id="SSF55174">
    <property type="entry name" value="Alpha-L RNA-binding motif"/>
    <property type="match status" value="1"/>
</dbReference>
<dbReference type="EMBL" id="LT907988">
    <property type="protein sequence ID" value="SOE49284.1"/>
    <property type="molecule type" value="Genomic_DNA"/>
</dbReference>
<evidence type="ECO:0000313" key="4">
    <source>
        <dbReference type="Proteomes" id="UP000078558"/>
    </source>
</evidence>
<accession>A0A1C3K8M5</accession>
<sequence>MPLIEFTLQGDYIEVNQLLKLAGLCASGGEGKQWVAEGRVRVGGEIESRKTAKIRAGQIVDCEGTRIVVRAAPAEDAEEEGAPA</sequence>
<dbReference type="PROSITE" id="PS50889">
    <property type="entry name" value="S4"/>
    <property type="match status" value="1"/>
</dbReference>
<organism evidence="2 4">
    <name type="scientific">Orrella dioscoreae</name>
    <dbReference type="NCBI Taxonomy" id="1851544"/>
    <lineage>
        <taxon>Bacteria</taxon>
        <taxon>Pseudomonadati</taxon>
        <taxon>Pseudomonadota</taxon>
        <taxon>Betaproteobacteria</taxon>
        <taxon>Burkholderiales</taxon>
        <taxon>Alcaligenaceae</taxon>
        <taxon>Orrella</taxon>
    </lineage>
</organism>
<protein>
    <submittedName>
        <fullName evidence="2">Uncharacterized protein</fullName>
    </submittedName>
</protein>
<dbReference type="Pfam" id="PF13275">
    <property type="entry name" value="S4_2"/>
    <property type="match status" value="1"/>
</dbReference>
<dbReference type="Gene3D" id="3.10.290.10">
    <property type="entry name" value="RNA-binding S4 domain"/>
    <property type="match status" value="1"/>
</dbReference>
<dbReference type="KEGG" id="odi:ODI_R1973"/>
<keyword evidence="4" id="KW-1185">Reference proteome</keyword>
<dbReference type="EMBL" id="FLRC01000056">
    <property type="protein sequence ID" value="SBT27814.1"/>
    <property type="molecule type" value="Genomic_DNA"/>
</dbReference>
<name>A0A1C3K8M5_9BURK</name>
<dbReference type="OrthoDB" id="9802835at2"/>